<feature type="coiled-coil region" evidence="13">
    <location>
        <begin position="1057"/>
        <end position="1091"/>
    </location>
</feature>
<dbReference type="CDD" id="cd13292">
    <property type="entry name" value="PH_Osh1p_Osh2p_yeast"/>
    <property type="match status" value="1"/>
</dbReference>
<dbReference type="GO" id="GO:0005739">
    <property type="term" value="C:mitochondrion"/>
    <property type="evidence" value="ECO:0007669"/>
    <property type="project" value="UniProtKB-SubCell"/>
</dbReference>
<evidence type="ECO:0000256" key="6">
    <source>
        <dbReference type="ARBA" id="ARBA00022946"/>
    </source>
</evidence>
<keyword evidence="10" id="KW-0143">Chaperone</keyword>
<dbReference type="RefSeq" id="XP_020127063.1">
    <property type="nucleotide sequence ID" value="XM_020277318.1"/>
</dbReference>
<evidence type="ECO:0000256" key="4">
    <source>
        <dbReference type="ARBA" id="ARBA00022448"/>
    </source>
</evidence>
<feature type="repeat" description="ANK" evidence="11">
    <location>
        <begin position="556"/>
        <end position="578"/>
    </location>
</feature>
<dbReference type="SUPFAM" id="SSF160909">
    <property type="entry name" value="ATP12-like"/>
    <property type="match status" value="1"/>
</dbReference>
<keyword evidence="8" id="KW-0446">Lipid-binding</keyword>
<evidence type="ECO:0000313" key="17">
    <source>
        <dbReference type="Proteomes" id="UP000183809"/>
    </source>
</evidence>
<dbReference type="PROSITE" id="PS50088">
    <property type="entry name" value="ANK_REPEAT"/>
    <property type="match status" value="2"/>
</dbReference>
<dbReference type="Pfam" id="PF12796">
    <property type="entry name" value="Ank_2"/>
    <property type="match status" value="1"/>
</dbReference>
<dbReference type="Gene3D" id="1.25.40.20">
    <property type="entry name" value="Ankyrin repeat-containing domain"/>
    <property type="match status" value="2"/>
</dbReference>
<feature type="compositionally biased region" description="Acidic residues" evidence="14">
    <location>
        <begin position="952"/>
        <end position="964"/>
    </location>
</feature>
<gene>
    <name evidence="16" type="ORF">BKCO1_5500028</name>
</gene>
<dbReference type="GO" id="GO:0034727">
    <property type="term" value="P:piecemeal microautophagy of the nucleus"/>
    <property type="evidence" value="ECO:0007669"/>
    <property type="project" value="TreeGrafter"/>
</dbReference>
<feature type="repeat" description="ANK" evidence="11">
    <location>
        <begin position="663"/>
        <end position="695"/>
    </location>
</feature>
<sequence length="1607" mass="177184">MRSLSTIARAAPRALLPPARYTAASRCLHSSAPKPATPLPHPTAPGPPPDPPKPAASTAEDRIARKRQRAEQFQESRNATTNPSKPGSALKKRFWRDVHVKQTPDGHQILLDSRPVRTSSKNVLTIPPNKQQLAAAIALEWDLLLNAQQALKQHYIPLTSLTSRAIDIQAEDAAGASSIRAGIIEMLMNYLTTDTLLCWAPEENIHEPKDLSEGAKSLRKTQMQTAQPIIGFLTTKLWPGVEIRPILEPDSIMPVPQAPNTVEVVRGWLSSLPAWELAGVERGVLASKSLLVAARLMAEWSPQFAHTRENQPEGRRFGIEEAAEASSLEVTWQTGMWGEVEDTHDVDKEDLRRQLGSVVLLVNGSSAQQHKRNKSSVRSLLHRVSSKQDAGVNSDNDDQASNPASSQTSITSPPPASVHASRSSIQAPRHRPHLSTTMSNSNATSSEALSPPYAGAQSPSSPTAKGASIEQSVRLFRIFEALRNGDTAAISKAIREEGSTQGGARQSTSSIASLSTARLEGTSILHLAIQCAELPVIEFVLSNVGAGIDLNGRDRDGNTPLHLAAQLGRAPVVKMLLEQTGINDSLANYHGQTPLDLARTPDIFQQLQLTRSIFIDTHVKKIQELSLQADYKSLESVLTDPRVQTTLDVNGPELATDPSTVETGGTLLHEAARKKDTQLCQLLLLNGADPFRRDRKGKLPHEVTKDDKTKAILKKSPAAAAAQRGIQEKTILGSAAQAAGPASAEVALGSKESREMKGYLKKWTNYTGGYKLRWFVLEDGVLSYYKHQDDIGSACRGAINMRIAKLHMDPQDKLRFEIHGKSSVKYHLKANHQVEAKRWFWALNNAIQWSKDEAREEEKRQTRETEALRQAKNEQTSKESDAISTVSSRPNGRNSVLSPVSSGALGVPQTGSRTGPSTAEDDELGNSTYDASLGGEEASRFESRTGKSIGGDMDDDDDYGDDVSSDQAKPVSKDAFNITAQSVKLQLDLLAQVSAALQAEKAKNPSMAISDPAAAQAFSSYEAAVSSLKGLVGDLFRIARDRDAYWQYRLDREANVRRMWEESMAKVAREQEELENKIGESEDKRKRTKKALRDALQGLQTGEASKVKNAIADTDAIAEVDEPVDDAKASRSRNNSVTNRPNLAELADLSDSESDDEEFFDAIQEGEVEVMESLPVTSPPPYESDEKPADMDLREAKLAEILPSFKGYEEPVRTRLKLDDDDRPKISLWGILKSMIGKDMTKMTLPVSFNEPTSLLQRVAEDMEYVDLLDTAAERLDSCERMVYVAAFAASEYASTIGRVAKPFNPLLGETFEYCRPDKGFRFFVEQVSHHPPIGAAWAESAKWDYYGESAVKSKFYGKSFDINPLGTWFLRLRPASGGEELYTWKKVTSSVIGIITGNPTVDNYGLMEIKNHTTGEVCLLEFKPRGWKASSAYQCAGKVVGADGQTRWSIGGRWNDKIYARLTPGYEDGDNVGQKDKQATLVWQCHERPTGIPFNLTPFVLTLNDLSDRLKPILAPTDTRLRPDQRAMEDGEYDLAAVEKNRVEEKQRATRRAREAAGEEFEPQWFSKAKDETTGEEYWKFNGEYWKMRDRVANGESGWEGCEDIF</sequence>
<dbReference type="InterPro" id="IPR037239">
    <property type="entry name" value="OSBP_sf"/>
</dbReference>
<dbReference type="STRING" id="236234.A0A1J9RE14"/>
<keyword evidence="9" id="KW-0496">Mitochondrion</keyword>
<dbReference type="InterPro" id="IPR036770">
    <property type="entry name" value="Ankyrin_rpt-contain_sf"/>
</dbReference>
<dbReference type="PROSITE" id="PS50003">
    <property type="entry name" value="PH_DOMAIN"/>
    <property type="match status" value="1"/>
</dbReference>
<dbReference type="SMART" id="SM00248">
    <property type="entry name" value="ANK"/>
    <property type="match status" value="3"/>
</dbReference>
<dbReference type="GO" id="GO:0005829">
    <property type="term" value="C:cytosol"/>
    <property type="evidence" value="ECO:0007669"/>
    <property type="project" value="TreeGrafter"/>
</dbReference>
<dbReference type="GO" id="GO:0006869">
    <property type="term" value="P:lipid transport"/>
    <property type="evidence" value="ECO:0007669"/>
    <property type="project" value="UniProtKB-KW"/>
</dbReference>
<accession>A0A1J9RE14</accession>
<keyword evidence="4" id="KW-0813">Transport</keyword>
<dbReference type="InterPro" id="IPR002110">
    <property type="entry name" value="Ankyrin_rpt"/>
</dbReference>
<dbReference type="InterPro" id="IPR011419">
    <property type="entry name" value="ATP12_ATP_synth-F1-assembly"/>
</dbReference>
<keyword evidence="6" id="KW-0809">Transit peptide</keyword>
<feature type="region of interest" description="Disordered" evidence="14">
    <location>
        <begin position="852"/>
        <end position="968"/>
    </location>
</feature>
<feature type="compositionally biased region" description="Polar residues" evidence="14">
    <location>
        <begin position="75"/>
        <end position="85"/>
    </location>
</feature>
<dbReference type="PANTHER" id="PTHR10972:SF205">
    <property type="entry name" value="OXYSTEROL-BINDING PROTEIN 1"/>
    <property type="match status" value="1"/>
</dbReference>
<dbReference type="Gene3D" id="2.40.160.120">
    <property type="match status" value="1"/>
</dbReference>
<dbReference type="PROSITE" id="PS01013">
    <property type="entry name" value="OSBP"/>
    <property type="match status" value="1"/>
</dbReference>
<feature type="compositionally biased region" description="Pro residues" evidence="14">
    <location>
        <begin position="35"/>
        <end position="54"/>
    </location>
</feature>
<dbReference type="InterPro" id="IPR001849">
    <property type="entry name" value="PH_domain"/>
</dbReference>
<evidence type="ECO:0000256" key="1">
    <source>
        <dbReference type="ARBA" id="ARBA00004173"/>
    </source>
</evidence>
<dbReference type="PROSITE" id="PS50297">
    <property type="entry name" value="ANK_REP_REGION"/>
    <property type="match status" value="2"/>
</dbReference>
<evidence type="ECO:0000256" key="2">
    <source>
        <dbReference type="ARBA" id="ARBA00008231"/>
    </source>
</evidence>
<dbReference type="FunFam" id="1.25.40.20:FF:000281">
    <property type="entry name" value="Oxysterol binding protein (Osh1)"/>
    <property type="match status" value="1"/>
</dbReference>
<dbReference type="EMBL" id="MNUE01000055">
    <property type="protein sequence ID" value="OJD30803.1"/>
    <property type="molecule type" value="Genomic_DNA"/>
</dbReference>
<dbReference type="InterPro" id="IPR023335">
    <property type="entry name" value="ATP12_ortho_dom_sf"/>
</dbReference>
<keyword evidence="5" id="KW-0597">Phosphoprotein</keyword>
<dbReference type="PANTHER" id="PTHR10972">
    <property type="entry name" value="OXYSTEROL-BINDING PROTEIN-RELATED"/>
    <property type="match status" value="1"/>
</dbReference>
<dbReference type="OrthoDB" id="1854502at2759"/>
<evidence type="ECO:0000256" key="5">
    <source>
        <dbReference type="ARBA" id="ARBA00022553"/>
    </source>
</evidence>
<dbReference type="GO" id="GO:0005886">
    <property type="term" value="C:plasma membrane"/>
    <property type="evidence" value="ECO:0007669"/>
    <property type="project" value="TreeGrafter"/>
</dbReference>
<dbReference type="GeneID" id="31017579"/>
<dbReference type="InterPro" id="IPR011993">
    <property type="entry name" value="PH-like_dom_sf"/>
</dbReference>
<dbReference type="GO" id="GO:0043461">
    <property type="term" value="P:proton-transporting ATP synthase complex assembly"/>
    <property type="evidence" value="ECO:0007669"/>
    <property type="project" value="InterPro"/>
</dbReference>
<dbReference type="InterPro" id="IPR018494">
    <property type="entry name" value="Oxysterol-bd_CS"/>
</dbReference>
<dbReference type="Gene3D" id="3.30.2180.10">
    <property type="entry name" value="ATP12-like"/>
    <property type="match status" value="1"/>
</dbReference>
<feature type="compositionally biased region" description="Low complexity" evidence="14">
    <location>
        <begin position="435"/>
        <end position="446"/>
    </location>
</feature>
<evidence type="ECO:0000313" key="16">
    <source>
        <dbReference type="EMBL" id="OJD30803.1"/>
    </source>
</evidence>
<dbReference type="GO" id="GO:0032934">
    <property type="term" value="F:sterol binding"/>
    <property type="evidence" value="ECO:0007669"/>
    <property type="project" value="TreeGrafter"/>
</dbReference>
<dbReference type="Gene3D" id="2.30.29.30">
    <property type="entry name" value="Pleckstrin-homology domain (PH domain)/Phosphotyrosine-binding domain (PTB)"/>
    <property type="match status" value="1"/>
</dbReference>
<feature type="compositionally biased region" description="Basic residues" evidence="14">
    <location>
        <begin position="369"/>
        <end position="385"/>
    </location>
</feature>
<comment type="similarity">
    <text evidence="3 12">Belongs to the OSBP family.</text>
</comment>
<feature type="compositionally biased region" description="Polar residues" evidence="14">
    <location>
        <begin position="1132"/>
        <end position="1141"/>
    </location>
</feature>
<evidence type="ECO:0000256" key="14">
    <source>
        <dbReference type="SAM" id="MobiDB-lite"/>
    </source>
</evidence>
<dbReference type="GO" id="GO:0006897">
    <property type="term" value="P:endocytosis"/>
    <property type="evidence" value="ECO:0007669"/>
    <property type="project" value="TreeGrafter"/>
</dbReference>
<evidence type="ECO:0000256" key="13">
    <source>
        <dbReference type="SAM" id="Coils"/>
    </source>
</evidence>
<keyword evidence="17" id="KW-1185">Reference proteome</keyword>
<name>A0A1J9RE14_9PEZI</name>
<evidence type="ECO:0000256" key="10">
    <source>
        <dbReference type="ARBA" id="ARBA00023186"/>
    </source>
</evidence>
<evidence type="ECO:0000256" key="11">
    <source>
        <dbReference type="PROSITE-ProRule" id="PRU00023"/>
    </source>
</evidence>
<feature type="compositionally biased region" description="Polar residues" evidence="14">
    <location>
        <begin position="882"/>
        <end position="901"/>
    </location>
</feature>
<dbReference type="Pfam" id="PF00023">
    <property type="entry name" value="Ank"/>
    <property type="match status" value="1"/>
</dbReference>
<feature type="region of interest" description="Disordered" evidence="14">
    <location>
        <begin position="23"/>
        <end position="91"/>
    </location>
</feature>
<keyword evidence="13" id="KW-0175">Coiled coil</keyword>
<dbReference type="InterPro" id="IPR000648">
    <property type="entry name" value="Oxysterol-bd"/>
</dbReference>
<feature type="region of interest" description="Disordered" evidence="14">
    <location>
        <begin position="1122"/>
        <end position="1143"/>
    </location>
</feature>
<feature type="region of interest" description="Disordered" evidence="14">
    <location>
        <begin position="365"/>
        <end position="467"/>
    </location>
</feature>
<proteinExistence type="inferred from homology"/>
<dbReference type="Pfam" id="PF01237">
    <property type="entry name" value="Oxysterol_BP"/>
    <property type="match status" value="1"/>
</dbReference>
<keyword evidence="7" id="KW-0445">Lipid transport</keyword>
<feature type="compositionally biased region" description="Basic and acidic residues" evidence="14">
    <location>
        <begin position="852"/>
        <end position="881"/>
    </location>
</feature>
<feature type="compositionally biased region" description="Basic and acidic residues" evidence="14">
    <location>
        <begin position="59"/>
        <end position="74"/>
    </location>
</feature>
<dbReference type="GO" id="GO:0097038">
    <property type="term" value="C:perinuclear endoplasmic reticulum"/>
    <property type="evidence" value="ECO:0007669"/>
    <property type="project" value="TreeGrafter"/>
</dbReference>
<feature type="domain" description="PH" evidence="15">
    <location>
        <begin position="753"/>
        <end position="848"/>
    </location>
</feature>
<evidence type="ECO:0000256" key="7">
    <source>
        <dbReference type="ARBA" id="ARBA00023055"/>
    </source>
</evidence>
<organism evidence="16 17">
    <name type="scientific">Diplodia corticola</name>
    <dbReference type="NCBI Taxonomy" id="236234"/>
    <lineage>
        <taxon>Eukaryota</taxon>
        <taxon>Fungi</taxon>
        <taxon>Dikarya</taxon>
        <taxon>Ascomycota</taxon>
        <taxon>Pezizomycotina</taxon>
        <taxon>Dothideomycetes</taxon>
        <taxon>Dothideomycetes incertae sedis</taxon>
        <taxon>Botryosphaeriales</taxon>
        <taxon>Botryosphaeriaceae</taxon>
        <taxon>Diplodia</taxon>
    </lineage>
</organism>
<feature type="compositionally biased region" description="Polar residues" evidence="14">
    <location>
        <begin position="391"/>
        <end position="411"/>
    </location>
</feature>
<dbReference type="Gene3D" id="3.30.70.3490">
    <property type="match status" value="1"/>
</dbReference>
<comment type="similarity">
    <text evidence="2">Belongs to the ATP12 family.</text>
</comment>
<evidence type="ECO:0000256" key="12">
    <source>
        <dbReference type="RuleBase" id="RU003844"/>
    </source>
</evidence>
<dbReference type="SMART" id="SM00233">
    <property type="entry name" value="PH"/>
    <property type="match status" value="1"/>
</dbReference>
<evidence type="ECO:0000256" key="8">
    <source>
        <dbReference type="ARBA" id="ARBA00023121"/>
    </source>
</evidence>
<dbReference type="Pfam" id="PF00169">
    <property type="entry name" value="PH"/>
    <property type="match status" value="1"/>
</dbReference>
<dbReference type="SUPFAM" id="SSF144000">
    <property type="entry name" value="Oxysterol-binding protein-like"/>
    <property type="match status" value="1"/>
</dbReference>
<protein>
    <submittedName>
        <fullName evidence="16">Oxysterol binding protein</fullName>
    </submittedName>
</protein>
<dbReference type="FunFam" id="2.30.29.30:FF:000061">
    <property type="entry name" value="Oxysterol binding protein 1"/>
    <property type="match status" value="1"/>
</dbReference>
<evidence type="ECO:0000256" key="3">
    <source>
        <dbReference type="ARBA" id="ARBA00008842"/>
    </source>
</evidence>
<reference evidence="16 17" key="1">
    <citation type="submission" date="2016-10" db="EMBL/GenBank/DDBJ databases">
        <title>Proteomics and genomics reveal pathogen-plant mechanisms compatible with a hemibiotrophic lifestyle of Diplodia corticola.</title>
        <authorList>
            <person name="Fernandes I."/>
            <person name="De Jonge R."/>
            <person name="Van De Peer Y."/>
            <person name="Devreese B."/>
            <person name="Alves A."/>
            <person name="Esteves A.C."/>
        </authorList>
    </citation>
    <scope>NUCLEOTIDE SEQUENCE [LARGE SCALE GENOMIC DNA]</scope>
    <source>
        <strain evidence="16 17">CBS 112549</strain>
    </source>
</reference>
<dbReference type="FunFam" id="2.40.160.120:FF:000008">
    <property type="entry name" value="Oxysterol binding protein (Osh1)"/>
    <property type="match status" value="1"/>
</dbReference>
<keyword evidence="11" id="KW-0040">ANK repeat</keyword>
<dbReference type="InterPro" id="IPR042272">
    <property type="entry name" value="ATP12_ATP_synth-F1-assembly_N"/>
</dbReference>
<comment type="subcellular location">
    <subcellularLocation>
        <location evidence="1">Mitochondrion</location>
    </subcellularLocation>
</comment>
<dbReference type="Pfam" id="PF07542">
    <property type="entry name" value="ATP12"/>
    <property type="match status" value="1"/>
</dbReference>
<dbReference type="Gene3D" id="1.10.3580.10">
    <property type="entry name" value="ATP12 ATPase"/>
    <property type="match status" value="1"/>
</dbReference>
<dbReference type="GO" id="GO:0006887">
    <property type="term" value="P:exocytosis"/>
    <property type="evidence" value="ECO:0007669"/>
    <property type="project" value="TreeGrafter"/>
</dbReference>
<dbReference type="GO" id="GO:0030011">
    <property type="term" value="P:maintenance of cell polarity"/>
    <property type="evidence" value="ECO:0007669"/>
    <property type="project" value="TreeGrafter"/>
</dbReference>
<evidence type="ECO:0000256" key="9">
    <source>
        <dbReference type="ARBA" id="ARBA00023128"/>
    </source>
</evidence>
<comment type="caution">
    <text evidence="16">The sequence shown here is derived from an EMBL/GenBank/DDBJ whole genome shotgun (WGS) entry which is preliminary data.</text>
</comment>
<dbReference type="SUPFAM" id="SSF50729">
    <property type="entry name" value="PH domain-like"/>
    <property type="match status" value="1"/>
</dbReference>
<dbReference type="Proteomes" id="UP000183809">
    <property type="component" value="Unassembled WGS sequence"/>
</dbReference>
<dbReference type="GO" id="GO:0005635">
    <property type="term" value="C:nuclear envelope"/>
    <property type="evidence" value="ECO:0007669"/>
    <property type="project" value="TreeGrafter"/>
</dbReference>
<evidence type="ECO:0000259" key="15">
    <source>
        <dbReference type="PROSITE" id="PS50003"/>
    </source>
</evidence>
<dbReference type="SUPFAM" id="SSF48403">
    <property type="entry name" value="Ankyrin repeat"/>
    <property type="match status" value="1"/>
</dbReference>